<feature type="signal peptide" evidence="1">
    <location>
        <begin position="1"/>
        <end position="17"/>
    </location>
</feature>
<evidence type="ECO:0000313" key="2">
    <source>
        <dbReference type="EMBL" id="KEQ92019.1"/>
    </source>
</evidence>
<dbReference type="RefSeq" id="XP_013340488.1">
    <property type="nucleotide sequence ID" value="XM_013485034.1"/>
</dbReference>
<dbReference type="AlphaFoldDB" id="A0A074Y7S4"/>
<dbReference type="InParanoid" id="A0A074Y7S4"/>
<gene>
    <name evidence="2" type="ORF">AUEXF2481DRAFT_32502</name>
</gene>
<accession>A0A074Y7S4</accession>
<name>A0A074Y7S4_AURSE</name>
<dbReference type="OMA" id="WAGLCEN"/>
<keyword evidence="1" id="KW-0732">Signal</keyword>
<keyword evidence="3" id="KW-1185">Reference proteome</keyword>
<dbReference type="Proteomes" id="UP000030641">
    <property type="component" value="Unassembled WGS sequence"/>
</dbReference>
<reference evidence="2 3" key="1">
    <citation type="journal article" date="2014" name="BMC Genomics">
        <title>Genome sequencing of four Aureobasidium pullulans varieties: biotechnological potential, stress tolerance, and description of new species.</title>
        <authorList>
            <person name="Gostin Ar C."/>
            <person name="Ohm R.A."/>
            <person name="Kogej T."/>
            <person name="Sonjak S."/>
            <person name="Turk M."/>
            <person name="Zajc J."/>
            <person name="Zalar P."/>
            <person name="Grube M."/>
            <person name="Sun H."/>
            <person name="Han J."/>
            <person name="Sharma A."/>
            <person name="Chiniquy J."/>
            <person name="Ngan C.Y."/>
            <person name="Lipzen A."/>
            <person name="Barry K."/>
            <person name="Grigoriev I.V."/>
            <person name="Gunde-Cimerman N."/>
        </authorList>
    </citation>
    <scope>NUCLEOTIDE SEQUENCE [LARGE SCALE GENOMIC DNA]</scope>
    <source>
        <strain evidence="2 3">EXF-2481</strain>
    </source>
</reference>
<dbReference type="OrthoDB" id="2910287at2759"/>
<feature type="chain" id="PRO_5001703088" evidence="1">
    <location>
        <begin position="18"/>
        <end position="133"/>
    </location>
</feature>
<dbReference type="STRING" id="1043005.A0A074Y7S4"/>
<protein>
    <submittedName>
        <fullName evidence="2">Uncharacterized protein</fullName>
    </submittedName>
</protein>
<sequence>MQFITAFVSLFVAAVTAFPTKPGYLTQPLQPRDSGDVYACTGANFTDVCAWFRQPFNSCVDFPTELSKQVSSFGPDPGADCMLMQGHCNDTMFYRGNIKYPGIFDLANVTFDNIATSFICMHQFNTEEVSKSE</sequence>
<dbReference type="HOGENOM" id="CLU_136885_3_0_1"/>
<evidence type="ECO:0000256" key="1">
    <source>
        <dbReference type="SAM" id="SignalP"/>
    </source>
</evidence>
<organism evidence="2 3">
    <name type="scientific">Aureobasidium subglaciale (strain EXF-2481)</name>
    <name type="common">Aureobasidium pullulans var. subglaciale</name>
    <dbReference type="NCBI Taxonomy" id="1043005"/>
    <lineage>
        <taxon>Eukaryota</taxon>
        <taxon>Fungi</taxon>
        <taxon>Dikarya</taxon>
        <taxon>Ascomycota</taxon>
        <taxon>Pezizomycotina</taxon>
        <taxon>Dothideomycetes</taxon>
        <taxon>Dothideomycetidae</taxon>
        <taxon>Dothideales</taxon>
        <taxon>Saccotheciaceae</taxon>
        <taxon>Aureobasidium</taxon>
    </lineage>
</organism>
<dbReference type="EMBL" id="KL584773">
    <property type="protein sequence ID" value="KEQ92019.1"/>
    <property type="molecule type" value="Genomic_DNA"/>
</dbReference>
<evidence type="ECO:0000313" key="3">
    <source>
        <dbReference type="Proteomes" id="UP000030641"/>
    </source>
</evidence>
<dbReference type="GeneID" id="25364655"/>
<proteinExistence type="predicted"/>